<proteinExistence type="predicted"/>
<dbReference type="InterPro" id="IPR037272">
    <property type="entry name" value="SNS_sf"/>
</dbReference>
<dbReference type="Proteomes" id="UP001497497">
    <property type="component" value="Unassembled WGS sequence"/>
</dbReference>
<keyword evidence="6" id="KW-0915">Sodium</keyword>
<dbReference type="InterPro" id="IPR000175">
    <property type="entry name" value="Na/ntran_symport"/>
</dbReference>
<dbReference type="PROSITE" id="PS50267">
    <property type="entry name" value="NA_NEUROTRAN_SYMP_3"/>
    <property type="match status" value="1"/>
</dbReference>
<feature type="binding site" evidence="6">
    <location>
        <position position="65"/>
    </location>
    <ligand>
        <name>Na(+)</name>
        <dbReference type="ChEBI" id="CHEBI:29101"/>
        <label>1</label>
    </ligand>
</feature>
<name>A0AAV2IHL8_LYMST</name>
<keyword evidence="2" id="KW-0813">Transport</keyword>
<keyword evidence="4 7" id="KW-1133">Transmembrane helix</keyword>
<evidence type="ECO:0000256" key="2">
    <source>
        <dbReference type="ARBA" id="ARBA00022448"/>
    </source>
</evidence>
<evidence type="ECO:0000256" key="3">
    <source>
        <dbReference type="ARBA" id="ARBA00022692"/>
    </source>
</evidence>
<dbReference type="AlphaFoldDB" id="A0AAV2IHL8"/>
<dbReference type="GO" id="GO:0046872">
    <property type="term" value="F:metal ion binding"/>
    <property type="evidence" value="ECO:0007669"/>
    <property type="project" value="UniProtKB-KW"/>
</dbReference>
<reference evidence="8 9" key="1">
    <citation type="submission" date="2024-04" db="EMBL/GenBank/DDBJ databases">
        <authorList>
            <consortium name="Genoscope - CEA"/>
            <person name="William W."/>
        </authorList>
    </citation>
    <scope>NUCLEOTIDE SEQUENCE [LARGE SCALE GENOMIC DNA]</scope>
</reference>
<sequence>MSTLKPSLKMGKNLGTTGVSGAVRQSLFCHVSDSLWVWAMSGDSHIWLTKTVEAWAAAAGQMFFSLSVSFGGIIMFGSYNKFNNKVYG</sequence>
<accession>A0AAV2IHL8</accession>
<keyword evidence="3 7" id="KW-0812">Transmembrane</keyword>
<evidence type="ECO:0000256" key="7">
    <source>
        <dbReference type="SAM" id="Phobius"/>
    </source>
</evidence>
<evidence type="ECO:0000313" key="8">
    <source>
        <dbReference type="EMBL" id="CAL1544448.1"/>
    </source>
</evidence>
<protein>
    <submittedName>
        <fullName evidence="8">Uncharacterized protein</fullName>
    </submittedName>
</protein>
<dbReference type="SUPFAM" id="SSF161070">
    <property type="entry name" value="SNF-like"/>
    <property type="match status" value="1"/>
</dbReference>
<comment type="subcellular location">
    <subcellularLocation>
        <location evidence="1">Membrane</location>
        <topology evidence="1">Multi-pass membrane protein</topology>
    </subcellularLocation>
</comment>
<keyword evidence="5 7" id="KW-0472">Membrane</keyword>
<evidence type="ECO:0000313" key="9">
    <source>
        <dbReference type="Proteomes" id="UP001497497"/>
    </source>
</evidence>
<dbReference type="Pfam" id="PF00209">
    <property type="entry name" value="SNF"/>
    <property type="match status" value="1"/>
</dbReference>
<comment type="caution">
    <text evidence="8">The sequence shown here is derived from an EMBL/GenBank/DDBJ whole genome shotgun (WGS) entry which is preliminary data.</text>
</comment>
<evidence type="ECO:0000256" key="1">
    <source>
        <dbReference type="ARBA" id="ARBA00004141"/>
    </source>
</evidence>
<organism evidence="8 9">
    <name type="scientific">Lymnaea stagnalis</name>
    <name type="common">Great pond snail</name>
    <name type="synonym">Helix stagnalis</name>
    <dbReference type="NCBI Taxonomy" id="6523"/>
    <lineage>
        <taxon>Eukaryota</taxon>
        <taxon>Metazoa</taxon>
        <taxon>Spiralia</taxon>
        <taxon>Lophotrochozoa</taxon>
        <taxon>Mollusca</taxon>
        <taxon>Gastropoda</taxon>
        <taxon>Heterobranchia</taxon>
        <taxon>Euthyneura</taxon>
        <taxon>Panpulmonata</taxon>
        <taxon>Hygrophila</taxon>
        <taxon>Lymnaeoidea</taxon>
        <taxon>Lymnaeidae</taxon>
        <taxon>Lymnaea</taxon>
    </lineage>
</organism>
<gene>
    <name evidence="8" type="ORF">GSLYS_00017961001</name>
</gene>
<evidence type="ECO:0000256" key="4">
    <source>
        <dbReference type="ARBA" id="ARBA00022989"/>
    </source>
</evidence>
<evidence type="ECO:0000256" key="5">
    <source>
        <dbReference type="ARBA" id="ARBA00023136"/>
    </source>
</evidence>
<keyword evidence="9" id="KW-1185">Reference proteome</keyword>
<dbReference type="EMBL" id="CAXITT010000622">
    <property type="protein sequence ID" value="CAL1544448.1"/>
    <property type="molecule type" value="Genomic_DNA"/>
</dbReference>
<dbReference type="GO" id="GO:0016020">
    <property type="term" value="C:membrane"/>
    <property type="evidence" value="ECO:0007669"/>
    <property type="project" value="UniProtKB-SubCell"/>
</dbReference>
<keyword evidence="6" id="KW-0479">Metal-binding</keyword>
<feature type="transmembrane region" description="Helical" evidence="7">
    <location>
        <begin position="54"/>
        <end position="76"/>
    </location>
</feature>
<evidence type="ECO:0000256" key="6">
    <source>
        <dbReference type="PIRSR" id="PIRSR600175-1"/>
    </source>
</evidence>